<protein>
    <submittedName>
        <fullName evidence="6">Cadherin-like beta sandwich domain protein</fullName>
    </submittedName>
</protein>
<dbReference type="InterPro" id="IPR025883">
    <property type="entry name" value="Cadherin-like_domain"/>
</dbReference>
<feature type="chain" id="PRO_5038533302" evidence="4">
    <location>
        <begin position="23"/>
        <end position="380"/>
    </location>
</feature>
<accession>A0A1V4IV81</accession>
<keyword evidence="4" id="KW-0732">Signal</keyword>
<keyword evidence="1" id="KW-0677">Repeat</keyword>
<name>A0A1V4IV81_9CLOT</name>
<reference evidence="6 7" key="1">
    <citation type="submission" date="2017-03" db="EMBL/GenBank/DDBJ databases">
        <title>Genome sequence of Clostridium chromiireducens DSM 23318.</title>
        <authorList>
            <person name="Poehlein A."/>
            <person name="Daniel R."/>
        </authorList>
    </citation>
    <scope>NUCLEOTIDE SEQUENCE [LARGE SCALE GENOMIC DNA]</scope>
    <source>
        <strain evidence="6 7">DSM 23318</strain>
    </source>
</reference>
<dbReference type="SUPFAM" id="SSF69360">
    <property type="entry name" value="Cell wall binding repeat"/>
    <property type="match status" value="1"/>
</dbReference>
<keyword evidence="7" id="KW-1185">Reference proteome</keyword>
<dbReference type="STRING" id="225345.CLCHR_16670"/>
<organism evidence="6 7">
    <name type="scientific">Clostridium chromiireducens</name>
    <dbReference type="NCBI Taxonomy" id="225345"/>
    <lineage>
        <taxon>Bacteria</taxon>
        <taxon>Bacillati</taxon>
        <taxon>Bacillota</taxon>
        <taxon>Clostridia</taxon>
        <taxon>Eubacteriales</taxon>
        <taxon>Clostridiaceae</taxon>
        <taxon>Clostridium</taxon>
    </lineage>
</organism>
<feature type="repeat" description="Cell wall-binding" evidence="2">
    <location>
        <begin position="342"/>
        <end position="361"/>
    </location>
</feature>
<dbReference type="RefSeq" id="WP_079439233.1">
    <property type="nucleotide sequence ID" value="NZ_MZGT01000018.1"/>
</dbReference>
<evidence type="ECO:0000259" key="5">
    <source>
        <dbReference type="Pfam" id="PF12733"/>
    </source>
</evidence>
<evidence type="ECO:0000256" key="2">
    <source>
        <dbReference type="PROSITE-ProRule" id="PRU00591"/>
    </source>
</evidence>
<dbReference type="OrthoDB" id="1901107at2"/>
<evidence type="ECO:0000256" key="1">
    <source>
        <dbReference type="ARBA" id="ARBA00022737"/>
    </source>
</evidence>
<feature type="region of interest" description="Disordered" evidence="3">
    <location>
        <begin position="272"/>
        <end position="292"/>
    </location>
</feature>
<dbReference type="Gene3D" id="2.10.270.10">
    <property type="entry name" value="Cholin Binding"/>
    <property type="match status" value="1"/>
</dbReference>
<dbReference type="Pfam" id="PF12733">
    <property type="entry name" value="Cadherin-like"/>
    <property type="match status" value="1"/>
</dbReference>
<feature type="compositionally biased region" description="Low complexity" evidence="3">
    <location>
        <begin position="272"/>
        <end position="290"/>
    </location>
</feature>
<gene>
    <name evidence="6" type="ORF">CLCHR_16670</name>
</gene>
<proteinExistence type="predicted"/>
<sequence length="380" mass="41782">MKKSVKKIIAIALIVSAFSAVVPVTSLNLMTTKAYASTGDLTSVKLKTSSGSNTIKTYSDDDYKSKHEIDDNDFVSGDTYYAKTSSKKVKISADGVNSSLIRVFKGTSSSSKGIKISSSIDLSSNSTTLTIRTYSEDPGSNIKYSDTSKKVSEYKIKVKCTSSSSSDDDDDNDNVYLKSISLSDGTLNFSKSTTTYNVNVSDSVKEIKITAKPDCDSDEYDDYDVKIDGTTVDEDDKFKKSVSLNKGKNEIKITIEDNENNKKTYTLNITRANSSTNNTNTNANSGNTNTPMPTITVKTNQWVLLNGRWQYNDSIGIPLKSQWFFDRNLSKWYHLGSDGNMQTGWILDGGKYYYLYSDGSMATNTKIGSYSVGSNGAWIK</sequence>
<dbReference type="Pfam" id="PF19085">
    <property type="entry name" value="Choline_bind_2"/>
    <property type="match status" value="1"/>
</dbReference>
<evidence type="ECO:0000256" key="3">
    <source>
        <dbReference type="SAM" id="MobiDB-lite"/>
    </source>
</evidence>
<dbReference type="EMBL" id="MZGT01000018">
    <property type="protein sequence ID" value="OPJ63327.1"/>
    <property type="molecule type" value="Genomic_DNA"/>
</dbReference>
<feature type="domain" description="Cadherin-like beta-sandwich-like" evidence="5">
    <location>
        <begin position="178"/>
        <end position="271"/>
    </location>
</feature>
<evidence type="ECO:0000313" key="7">
    <source>
        <dbReference type="Proteomes" id="UP000191056"/>
    </source>
</evidence>
<dbReference type="PROSITE" id="PS51170">
    <property type="entry name" value="CW"/>
    <property type="match status" value="1"/>
</dbReference>
<dbReference type="InterPro" id="IPR018337">
    <property type="entry name" value="Cell_wall/Cho-bd_repeat"/>
</dbReference>
<dbReference type="AlphaFoldDB" id="A0A1V4IV81"/>
<dbReference type="Pfam" id="PF01473">
    <property type="entry name" value="Choline_bind_1"/>
    <property type="match status" value="1"/>
</dbReference>
<evidence type="ECO:0000256" key="4">
    <source>
        <dbReference type="SAM" id="SignalP"/>
    </source>
</evidence>
<feature type="signal peptide" evidence="4">
    <location>
        <begin position="1"/>
        <end position="22"/>
    </location>
</feature>
<evidence type="ECO:0000313" key="6">
    <source>
        <dbReference type="EMBL" id="OPJ63327.1"/>
    </source>
</evidence>
<dbReference type="Proteomes" id="UP000191056">
    <property type="component" value="Unassembled WGS sequence"/>
</dbReference>
<comment type="caution">
    <text evidence="6">The sequence shown here is derived from an EMBL/GenBank/DDBJ whole genome shotgun (WGS) entry which is preliminary data.</text>
</comment>